<dbReference type="AlphaFoldDB" id="A0A563VP37"/>
<feature type="signal peptide" evidence="1">
    <location>
        <begin position="1"/>
        <end position="21"/>
    </location>
</feature>
<evidence type="ECO:0000313" key="2">
    <source>
        <dbReference type="EMBL" id="VEP13139.1"/>
    </source>
</evidence>
<organism evidence="2 3">
    <name type="scientific">Hyella patelloides LEGE 07179</name>
    <dbReference type="NCBI Taxonomy" id="945734"/>
    <lineage>
        <taxon>Bacteria</taxon>
        <taxon>Bacillati</taxon>
        <taxon>Cyanobacteriota</taxon>
        <taxon>Cyanophyceae</taxon>
        <taxon>Pleurocapsales</taxon>
        <taxon>Hyellaceae</taxon>
        <taxon>Hyella</taxon>
    </lineage>
</organism>
<gene>
    <name evidence="2" type="ORF">H1P_1850005</name>
</gene>
<protein>
    <submittedName>
        <fullName evidence="2">Uncharacterized protein</fullName>
    </submittedName>
</protein>
<dbReference type="Proteomes" id="UP000320055">
    <property type="component" value="Unassembled WGS sequence"/>
</dbReference>
<keyword evidence="1" id="KW-0732">Signal</keyword>
<feature type="chain" id="PRO_5022087047" evidence="1">
    <location>
        <begin position="22"/>
        <end position="122"/>
    </location>
</feature>
<evidence type="ECO:0000256" key="1">
    <source>
        <dbReference type="SAM" id="SignalP"/>
    </source>
</evidence>
<proteinExistence type="predicted"/>
<dbReference type="RefSeq" id="WP_144871372.1">
    <property type="nucleotide sequence ID" value="NZ_LR213935.1"/>
</dbReference>
<reference evidence="2 3" key="1">
    <citation type="submission" date="2019-01" db="EMBL/GenBank/DDBJ databases">
        <authorList>
            <person name="Brito A."/>
        </authorList>
    </citation>
    <scope>NUCLEOTIDE SEQUENCE [LARGE SCALE GENOMIC DNA]</scope>
    <source>
        <strain evidence="2">1</strain>
    </source>
</reference>
<keyword evidence="3" id="KW-1185">Reference proteome</keyword>
<sequence>MRTTSKLLSAAILGLAIMAIAGSDRTVAQTVGEAETIDSTLNSECFNPNSQGLSLEANNRFNQAEMKYRSSDVIGQELKLLEKGDFDLNVNFISESNTFVASSVVLFCPCFPGVGFCCWRQP</sequence>
<dbReference type="EMBL" id="CAACVJ010000096">
    <property type="protein sequence ID" value="VEP13139.1"/>
    <property type="molecule type" value="Genomic_DNA"/>
</dbReference>
<evidence type="ECO:0000313" key="3">
    <source>
        <dbReference type="Proteomes" id="UP000320055"/>
    </source>
</evidence>
<name>A0A563VP37_9CYAN</name>
<accession>A0A563VP37</accession>